<name>A0A177CBY6_9PLEO</name>
<feature type="region of interest" description="Disordered" evidence="1">
    <location>
        <begin position="56"/>
        <end position="82"/>
    </location>
</feature>
<feature type="region of interest" description="Disordered" evidence="1">
    <location>
        <begin position="111"/>
        <end position="210"/>
    </location>
</feature>
<feature type="compositionally biased region" description="Low complexity" evidence="1">
    <location>
        <begin position="59"/>
        <end position="77"/>
    </location>
</feature>
<dbReference type="GeneID" id="28767705"/>
<protein>
    <recommendedName>
        <fullName evidence="2">Retrovirus-related Pol polyprotein from transposon TNT 1-94-like beta-barrel domain-containing protein</fullName>
    </recommendedName>
</protein>
<evidence type="ECO:0000313" key="3">
    <source>
        <dbReference type="EMBL" id="OAG04711.1"/>
    </source>
</evidence>
<dbReference type="Proteomes" id="UP000077069">
    <property type="component" value="Unassembled WGS sequence"/>
</dbReference>
<dbReference type="OrthoDB" id="3791653at2759"/>
<gene>
    <name evidence="3" type="ORF">CC84DRAFT_1246969</name>
</gene>
<organism evidence="3 4">
    <name type="scientific">Paraphaeosphaeria sporulosa</name>
    <dbReference type="NCBI Taxonomy" id="1460663"/>
    <lineage>
        <taxon>Eukaryota</taxon>
        <taxon>Fungi</taxon>
        <taxon>Dikarya</taxon>
        <taxon>Ascomycota</taxon>
        <taxon>Pezizomycotina</taxon>
        <taxon>Dothideomycetes</taxon>
        <taxon>Pleosporomycetidae</taxon>
        <taxon>Pleosporales</taxon>
        <taxon>Massarineae</taxon>
        <taxon>Didymosphaeriaceae</taxon>
        <taxon>Paraphaeosphaeria</taxon>
    </lineage>
</organism>
<dbReference type="EMBL" id="KV441553">
    <property type="protein sequence ID" value="OAG04711.1"/>
    <property type="molecule type" value="Genomic_DNA"/>
</dbReference>
<dbReference type="InterPro" id="IPR054722">
    <property type="entry name" value="PolX-like_BBD"/>
</dbReference>
<evidence type="ECO:0000256" key="1">
    <source>
        <dbReference type="SAM" id="MobiDB-lite"/>
    </source>
</evidence>
<reference evidence="3 4" key="1">
    <citation type="submission" date="2016-05" db="EMBL/GenBank/DDBJ databases">
        <title>Comparative analysis of secretome profiles of manganese(II)-oxidizing ascomycete fungi.</title>
        <authorList>
            <consortium name="DOE Joint Genome Institute"/>
            <person name="Zeiner C.A."/>
            <person name="Purvine S.O."/>
            <person name="Zink E.M."/>
            <person name="Wu S."/>
            <person name="Pasa-Tolic L."/>
            <person name="Chaput D.L."/>
            <person name="Haridas S."/>
            <person name="Grigoriev I.V."/>
            <person name="Santelli C.M."/>
            <person name="Hansel C.M."/>
        </authorList>
    </citation>
    <scope>NUCLEOTIDE SEQUENCE [LARGE SCALE GENOMIC DNA]</scope>
    <source>
        <strain evidence="3 4">AP3s5-JAC2a</strain>
    </source>
</reference>
<dbReference type="STRING" id="1460663.A0A177CBY6"/>
<dbReference type="InParanoid" id="A0A177CBY6"/>
<sequence length="358" mass="39316">MRAMFNDDNVKGSFFLATLPDTMDNVIDNLATRQLTAFQDIEPKILDISEKHSLDTTDSSSAYAARQTATRQQNARSSQRPFPAANECTWCRKHNLTFIGHVYTNCNELRKHKEQQKKTPSKGKDATSKRDKRQKGNSAEVVDNEADDDDDDDDDSTTEVNGFAANVVDLTTPPSTPTASPPRINANGKRAHEPVSAYASTLRQPSAGAETDPTASWLFDIGASRHMSGFINDFTTLSPGRGTITIAGGIKLPIEGVGMVRLRCRLPDGLTNIAELTNALYSSELHHTRLFSWAYIRNRYELAGLKNDVYLTRQGKTTLWARHVNGTIQIQTEDSPPPSSHSKSTLAIPVGLAGLPNC</sequence>
<proteinExistence type="predicted"/>
<feature type="compositionally biased region" description="Acidic residues" evidence="1">
    <location>
        <begin position="142"/>
        <end position="157"/>
    </location>
</feature>
<dbReference type="RefSeq" id="XP_018035076.1">
    <property type="nucleotide sequence ID" value="XM_018184219.1"/>
</dbReference>
<feature type="compositionally biased region" description="Basic residues" evidence="1">
    <location>
        <begin position="111"/>
        <end position="121"/>
    </location>
</feature>
<evidence type="ECO:0000313" key="4">
    <source>
        <dbReference type="Proteomes" id="UP000077069"/>
    </source>
</evidence>
<keyword evidence="4" id="KW-1185">Reference proteome</keyword>
<evidence type="ECO:0000259" key="2">
    <source>
        <dbReference type="Pfam" id="PF22936"/>
    </source>
</evidence>
<dbReference type="AlphaFoldDB" id="A0A177CBY6"/>
<dbReference type="Pfam" id="PF22936">
    <property type="entry name" value="Pol_BBD"/>
    <property type="match status" value="1"/>
</dbReference>
<accession>A0A177CBY6</accession>
<feature type="domain" description="Retrovirus-related Pol polyprotein from transposon TNT 1-94-like beta-barrel" evidence="2">
    <location>
        <begin position="217"/>
        <end position="293"/>
    </location>
</feature>